<evidence type="ECO:0000313" key="4">
    <source>
        <dbReference type="Proteomes" id="UP000028760"/>
    </source>
</evidence>
<keyword evidence="4" id="KW-1185">Reference proteome</keyword>
<evidence type="ECO:0000256" key="2">
    <source>
        <dbReference type="SAM" id="SignalP"/>
    </source>
</evidence>
<reference evidence="3" key="2">
    <citation type="submission" date="2025-08" db="UniProtKB">
        <authorList>
            <consortium name="Ensembl"/>
        </authorList>
    </citation>
    <scope>IDENTIFICATION</scope>
</reference>
<feature type="signal peptide" evidence="2">
    <location>
        <begin position="1"/>
        <end position="16"/>
    </location>
</feature>
<sequence>MTTLFLFVCLLVGCLAQRPQPCSSPPLMSGGLFVSTQSEKLAALAKYAYDGLGRRIRLSNFGSFDNKTFHLDVLLLYKQGVMYKINNRDQTCLKRHLSTDFVPLAVPKDASLVGQVVLGSSSVPGEEILVNTWTGTLLTKKGLATYVSTVTEFGCIPISTLFSTDKRGWVAASFFNNVVGLVDPQDLTPPPFCSTAQLEEEERDTHTSFLQLL</sequence>
<dbReference type="PRINTS" id="PR00317">
    <property type="entry name" value="EPENDYMIN"/>
</dbReference>
<dbReference type="GO" id="GO:0005509">
    <property type="term" value="F:calcium ion binding"/>
    <property type="evidence" value="ECO:0007669"/>
    <property type="project" value="InterPro"/>
</dbReference>
<dbReference type="GeneTree" id="ENSGT00940000164430"/>
<feature type="chain" id="PRO_5001833467" evidence="2">
    <location>
        <begin position="17"/>
        <end position="213"/>
    </location>
</feature>
<dbReference type="PANTHER" id="PTHR10697">
    <property type="entry name" value="MAMMALIAN EPENDYMIN-RELATED PROTEIN 1"/>
    <property type="match status" value="1"/>
</dbReference>
<dbReference type="SMART" id="SM00026">
    <property type="entry name" value="EPEND"/>
    <property type="match status" value="1"/>
</dbReference>
<dbReference type="Proteomes" id="UP000028760">
    <property type="component" value="Unassembled WGS sequence"/>
</dbReference>
<dbReference type="eggNOG" id="ENOG502S2YP">
    <property type="taxonomic scope" value="Eukaryota"/>
</dbReference>
<dbReference type="STRING" id="48698.ENSPFOP00000008966"/>
<dbReference type="RefSeq" id="XP_007555907.1">
    <property type="nucleotide sequence ID" value="XM_007555845.2"/>
</dbReference>
<dbReference type="GO" id="GO:0005764">
    <property type="term" value="C:lysosome"/>
    <property type="evidence" value="ECO:0007669"/>
    <property type="project" value="TreeGrafter"/>
</dbReference>
<dbReference type="EMBL" id="AYCK01006332">
    <property type="status" value="NOT_ANNOTATED_CDS"/>
    <property type="molecule type" value="Genomic_DNA"/>
</dbReference>
<dbReference type="GeneID" id="103140615"/>
<organism evidence="3 4">
    <name type="scientific">Poecilia formosa</name>
    <name type="common">Amazon molly</name>
    <name type="synonym">Limia formosa</name>
    <dbReference type="NCBI Taxonomy" id="48698"/>
    <lineage>
        <taxon>Eukaryota</taxon>
        <taxon>Metazoa</taxon>
        <taxon>Chordata</taxon>
        <taxon>Craniata</taxon>
        <taxon>Vertebrata</taxon>
        <taxon>Euteleostomi</taxon>
        <taxon>Actinopterygii</taxon>
        <taxon>Neopterygii</taxon>
        <taxon>Teleostei</taxon>
        <taxon>Neoteleostei</taxon>
        <taxon>Acanthomorphata</taxon>
        <taxon>Ovalentaria</taxon>
        <taxon>Atherinomorphae</taxon>
        <taxon>Cyprinodontiformes</taxon>
        <taxon>Poeciliidae</taxon>
        <taxon>Poeciliinae</taxon>
        <taxon>Poecilia</taxon>
    </lineage>
</organism>
<dbReference type="OrthoDB" id="9942506at2759"/>
<dbReference type="InterPro" id="IPR001299">
    <property type="entry name" value="Ependymin"/>
</dbReference>
<accession>A0A087XT63</accession>
<dbReference type="Pfam" id="PF00811">
    <property type="entry name" value="Ependymin"/>
    <property type="match status" value="1"/>
</dbReference>
<comment type="similarity">
    <text evidence="1">Belongs to the ependymin family.</text>
</comment>
<protein>
    <submittedName>
        <fullName evidence="3">Ependymin-like</fullName>
    </submittedName>
</protein>
<dbReference type="Ensembl" id="ENSPFOT00000008978.1">
    <property type="protein sequence ID" value="ENSPFOP00000008966.1"/>
    <property type="gene ID" value="ENSPFOG00000009028.1"/>
</dbReference>
<evidence type="ECO:0000313" key="3">
    <source>
        <dbReference type="Ensembl" id="ENSPFOP00000008966.1"/>
    </source>
</evidence>
<name>A0A087XT63_POEFO</name>
<evidence type="ECO:0000256" key="1">
    <source>
        <dbReference type="ARBA" id="ARBA00010771"/>
    </source>
</evidence>
<dbReference type="PANTHER" id="PTHR10697:SF5">
    <property type="entry name" value="EPENDYMIN-RELATED"/>
    <property type="match status" value="1"/>
</dbReference>
<dbReference type="GO" id="GO:0005576">
    <property type="term" value="C:extracellular region"/>
    <property type="evidence" value="ECO:0007669"/>
    <property type="project" value="InterPro"/>
</dbReference>
<reference evidence="4" key="1">
    <citation type="submission" date="2013-10" db="EMBL/GenBank/DDBJ databases">
        <authorList>
            <person name="Schartl M."/>
            <person name="Warren W."/>
        </authorList>
    </citation>
    <scope>NUCLEOTIDE SEQUENCE [LARGE SCALE GENOMIC DNA]</scope>
    <source>
        <strain evidence="4">female</strain>
    </source>
</reference>
<dbReference type="GO" id="GO:0007160">
    <property type="term" value="P:cell-matrix adhesion"/>
    <property type="evidence" value="ECO:0007669"/>
    <property type="project" value="InterPro"/>
</dbReference>
<dbReference type="KEGG" id="pfor:103140615"/>
<dbReference type="AlphaFoldDB" id="A0A087XT63"/>
<keyword evidence="2" id="KW-0732">Signal</keyword>
<dbReference type="OMA" id="NTWTGTL"/>
<proteinExistence type="inferred from homology"/>
<reference evidence="3" key="3">
    <citation type="submission" date="2025-09" db="UniProtKB">
        <authorList>
            <consortium name="Ensembl"/>
        </authorList>
    </citation>
    <scope>IDENTIFICATION</scope>
</reference>